<protein>
    <recommendedName>
        <fullName evidence="3">BTB domain-containing protein</fullName>
    </recommendedName>
</protein>
<dbReference type="OrthoDB" id="3184970at2759"/>
<evidence type="ECO:0000313" key="1">
    <source>
        <dbReference type="EMBL" id="KAF9458580.1"/>
    </source>
</evidence>
<name>A0A9P5XXG4_9AGAR</name>
<dbReference type="SUPFAM" id="SSF54695">
    <property type="entry name" value="POZ domain"/>
    <property type="match status" value="1"/>
</dbReference>
<comment type="caution">
    <text evidence="1">The sequence shown here is derived from an EMBL/GenBank/DDBJ whole genome shotgun (WGS) entry which is preliminary data.</text>
</comment>
<dbReference type="InterPro" id="IPR011333">
    <property type="entry name" value="SKP1/BTB/POZ_sf"/>
</dbReference>
<dbReference type="Gene3D" id="3.30.710.10">
    <property type="entry name" value="Potassium Channel Kv1.1, Chain A"/>
    <property type="match status" value="1"/>
</dbReference>
<sequence>MGSASNSDRPAVTSERFCQQDSDVIFRSCDDVLFHIHRKNLETNTGGFPPEEFDTKKEIVLLTETASTLELLFQFIYPQRHPDLETTPFEVLDPLAEAAEKYEVYSAINICKIRMRSFVKEQSLAVMLFAAKHGYYDIVSETASLLLHVPIEEILLRLPPQLVIPWVLYVDSWNKVLRNAITYSTKVIEGTRNWAPTTYYDRLGHHVSQAATYCISCNFNLDIAFGRVLRHLDSIQSLEKLDVIFGHVDEVCCPHTLAVFGAWRLSIEEDISAIEPLVTVL</sequence>
<reference evidence="1" key="1">
    <citation type="submission" date="2020-11" db="EMBL/GenBank/DDBJ databases">
        <authorList>
            <consortium name="DOE Joint Genome Institute"/>
            <person name="Ahrendt S."/>
            <person name="Riley R."/>
            <person name="Andreopoulos W."/>
            <person name="Labutti K."/>
            <person name="Pangilinan J."/>
            <person name="Ruiz-Duenas F.J."/>
            <person name="Barrasa J.M."/>
            <person name="Sanchez-Garcia M."/>
            <person name="Camarero S."/>
            <person name="Miyauchi S."/>
            <person name="Serrano A."/>
            <person name="Linde D."/>
            <person name="Babiker R."/>
            <person name="Drula E."/>
            <person name="Ayuso-Fernandez I."/>
            <person name="Pacheco R."/>
            <person name="Padilla G."/>
            <person name="Ferreira P."/>
            <person name="Barriuso J."/>
            <person name="Kellner H."/>
            <person name="Castanera R."/>
            <person name="Alfaro M."/>
            <person name="Ramirez L."/>
            <person name="Pisabarro A.G."/>
            <person name="Kuo A."/>
            <person name="Tritt A."/>
            <person name="Lipzen A."/>
            <person name="He G."/>
            <person name="Yan M."/>
            <person name="Ng V."/>
            <person name="Cullen D."/>
            <person name="Martin F."/>
            <person name="Rosso M.-N."/>
            <person name="Henrissat B."/>
            <person name="Hibbett D."/>
            <person name="Martinez A.T."/>
            <person name="Grigoriev I.V."/>
        </authorList>
    </citation>
    <scope>NUCLEOTIDE SEQUENCE</scope>
    <source>
        <strain evidence="1">CBS 247.69</strain>
    </source>
</reference>
<gene>
    <name evidence="1" type="ORF">BDZ94DRAFT_1226088</name>
</gene>
<organism evidence="1 2">
    <name type="scientific">Collybia nuda</name>
    <dbReference type="NCBI Taxonomy" id="64659"/>
    <lineage>
        <taxon>Eukaryota</taxon>
        <taxon>Fungi</taxon>
        <taxon>Dikarya</taxon>
        <taxon>Basidiomycota</taxon>
        <taxon>Agaricomycotina</taxon>
        <taxon>Agaricomycetes</taxon>
        <taxon>Agaricomycetidae</taxon>
        <taxon>Agaricales</taxon>
        <taxon>Tricholomatineae</taxon>
        <taxon>Clitocybaceae</taxon>
        <taxon>Collybia</taxon>
    </lineage>
</organism>
<dbReference type="AlphaFoldDB" id="A0A9P5XXG4"/>
<evidence type="ECO:0000313" key="2">
    <source>
        <dbReference type="Proteomes" id="UP000807353"/>
    </source>
</evidence>
<dbReference type="Proteomes" id="UP000807353">
    <property type="component" value="Unassembled WGS sequence"/>
</dbReference>
<keyword evidence="2" id="KW-1185">Reference proteome</keyword>
<accession>A0A9P5XXG4</accession>
<proteinExistence type="predicted"/>
<dbReference type="EMBL" id="MU150336">
    <property type="protein sequence ID" value="KAF9458580.1"/>
    <property type="molecule type" value="Genomic_DNA"/>
</dbReference>
<evidence type="ECO:0008006" key="3">
    <source>
        <dbReference type="Google" id="ProtNLM"/>
    </source>
</evidence>